<dbReference type="PANTHER" id="PTHR12800:SF4">
    <property type="entry name" value="HSP90 CO-CHAPERONE CDC37"/>
    <property type="match status" value="1"/>
</dbReference>
<dbReference type="GO" id="GO:0031072">
    <property type="term" value="F:heat shock protein binding"/>
    <property type="evidence" value="ECO:0007669"/>
    <property type="project" value="TreeGrafter"/>
</dbReference>
<dbReference type="InterPro" id="IPR013873">
    <property type="entry name" value="Cdc37_C"/>
</dbReference>
<keyword evidence="11" id="KW-1185">Reference proteome</keyword>
<evidence type="ECO:0000313" key="10">
    <source>
        <dbReference type="EMBL" id="KAK0550766.1"/>
    </source>
</evidence>
<evidence type="ECO:0000313" key="11">
    <source>
        <dbReference type="Proteomes" id="UP001176517"/>
    </source>
</evidence>
<feature type="compositionally biased region" description="Low complexity" evidence="6">
    <location>
        <begin position="219"/>
        <end position="237"/>
    </location>
</feature>
<evidence type="ECO:0000256" key="2">
    <source>
        <dbReference type="ARBA" id="ARBA00006222"/>
    </source>
</evidence>
<dbReference type="SMART" id="SM01069">
    <property type="entry name" value="CDC37_C"/>
    <property type="match status" value="1"/>
</dbReference>
<dbReference type="InterPro" id="IPR004918">
    <property type="entry name" value="Cdc37"/>
</dbReference>
<evidence type="ECO:0000256" key="5">
    <source>
        <dbReference type="ARBA" id="ARBA00031396"/>
    </source>
</evidence>
<feature type="domain" description="Cdc37 Hsp90 binding" evidence="8">
    <location>
        <begin position="193"/>
        <end position="402"/>
    </location>
</feature>
<organism evidence="10 11">
    <name type="scientific">Tilletia horrida</name>
    <dbReference type="NCBI Taxonomy" id="155126"/>
    <lineage>
        <taxon>Eukaryota</taxon>
        <taxon>Fungi</taxon>
        <taxon>Dikarya</taxon>
        <taxon>Basidiomycota</taxon>
        <taxon>Ustilaginomycotina</taxon>
        <taxon>Exobasidiomycetes</taxon>
        <taxon>Tilletiales</taxon>
        <taxon>Tilletiaceae</taxon>
        <taxon>Tilletia</taxon>
    </lineage>
</organism>
<comment type="subcellular location">
    <subcellularLocation>
        <location evidence="1">Cytoplasm</location>
    </subcellularLocation>
</comment>
<evidence type="ECO:0000256" key="1">
    <source>
        <dbReference type="ARBA" id="ARBA00004496"/>
    </source>
</evidence>
<feature type="compositionally biased region" description="Basic and acidic residues" evidence="6">
    <location>
        <begin position="193"/>
        <end position="216"/>
    </location>
</feature>
<dbReference type="InterPro" id="IPR038189">
    <property type="entry name" value="Cdc37_Hsp90-bd_sf"/>
</dbReference>
<dbReference type="PANTHER" id="PTHR12800">
    <property type="entry name" value="CDC37-RELATED"/>
    <property type="match status" value="1"/>
</dbReference>
<dbReference type="InterPro" id="IPR013855">
    <property type="entry name" value="Cdc37_N_dom"/>
</dbReference>
<accession>A0AAN6JRY4</accession>
<evidence type="ECO:0000256" key="4">
    <source>
        <dbReference type="ARBA" id="ARBA00023186"/>
    </source>
</evidence>
<gene>
    <name evidence="10" type="primary">CDC37</name>
    <name evidence="10" type="ORF">OC846_003533</name>
</gene>
<evidence type="ECO:0000259" key="7">
    <source>
        <dbReference type="SMART" id="SM01069"/>
    </source>
</evidence>
<dbReference type="GO" id="GO:0006457">
    <property type="term" value="P:protein folding"/>
    <property type="evidence" value="ECO:0007669"/>
    <property type="project" value="TreeGrafter"/>
</dbReference>
<dbReference type="EMBL" id="JAPDMZ010000087">
    <property type="protein sequence ID" value="KAK0550766.1"/>
    <property type="molecule type" value="Genomic_DNA"/>
</dbReference>
<dbReference type="SMART" id="SM01071">
    <property type="entry name" value="CDC37_N"/>
    <property type="match status" value="1"/>
</dbReference>
<dbReference type="SMART" id="SM01070">
    <property type="entry name" value="CDC37_M"/>
    <property type="match status" value="1"/>
</dbReference>
<evidence type="ECO:0000256" key="6">
    <source>
        <dbReference type="SAM" id="MobiDB-lite"/>
    </source>
</evidence>
<reference evidence="10" key="1">
    <citation type="journal article" date="2023" name="PhytoFront">
        <title>Draft Genome Resources of Seven Strains of Tilletia horrida, Causal Agent of Kernel Smut of Rice.</title>
        <authorList>
            <person name="Khanal S."/>
            <person name="Antony Babu S."/>
            <person name="Zhou X.G."/>
        </authorList>
    </citation>
    <scope>NUCLEOTIDE SEQUENCE</scope>
    <source>
        <strain evidence="10">TX6</strain>
    </source>
</reference>
<dbReference type="AlphaFoldDB" id="A0AAN6JRY4"/>
<dbReference type="Pfam" id="PF08564">
    <property type="entry name" value="CDC37_C"/>
    <property type="match status" value="1"/>
</dbReference>
<proteinExistence type="inferred from homology"/>
<feature type="region of interest" description="Disordered" evidence="6">
    <location>
        <begin position="172"/>
        <end position="250"/>
    </location>
</feature>
<feature type="compositionally biased region" description="Basic and acidic residues" evidence="6">
    <location>
        <begin position="172"/>
        <end position="184"/>
    </location>
</feature>
<feature type="domain" description="Cdc37 N-terminal" evidence="9">
    <location>
        <begin position="2"/>
        <end position="190"/>
    </location>
</feature>
<dbReference type="GO" id="GO:0050821">
    <property type="term" value="P:protein stabilization"/>
    <property type="evidence" value="ECO:0007669"/>
    <property type="project" value="TreeGrafter"/>
</dbReference>
<dbReference type="GO" id="GO:0051082">
    <property type="term" value="F:unfolded protein binding"/>
    <property type="evidence" value="ECO:0007669"/>
    <property type="project" value="TreeGrafter"/>
</dbReference>
<dbReference type="Gene3D" id="1.20.58.610">
    <property type="entry name" value="Cdc37, Hsp90 binding domain"/>
    <property type="match status" value="1"/>
</dbReference>
<feature type="compositionally biased region" description="Acidic residues" evidence="6">
    <location>
        <begin position="238"/>
        <end position="248"/>
    </location>
</feature>
<keyword evidence="4" id="KW-0143">Chaperone</keyword>
<protein>
    <recommendedName>
        <fullName evidence="5">Hsp90 chaperone protein kinase-targeting subunit</fullName>
    </recommendedName>
</protein>
<evidence type="ECO:0000256" key="3">
    <source>
        <dbReference type="ARBA" id="ARBA00022490"/>
    </source>
</evidence>
<dbReference type="Pfam" id="PF03234">
    <property type="entry name" value="CDC37_N"/>
    <property type="match status" value="1"/>
</dbReference>
<comment type="similarity">
    <text evidence="2">Belongs to the CDC37 family.</text>
</comment>
<name>A0AAN6JRY4_9BASI</name>
<dbReference type="SUPFAM" id="SSF101391">
    <property type="entry name" value="Hsp90 co-chaperone CDC37"/>
    <property type="match status" value="1"/>
</dbReference>
<dbReference type="GO" id="GO:0019901">
    <property type="term" value="F:protein kinase binding"/>
    <property type="evidence" value="ECO:0007669"/>
    <property type="project" value="InterPro"/>
</dbReference>
<dbReference type="GO" id="GO:0051087">
    <property type="term" value="F:protein-folding chaperone binding"/>
    <property type="evidence" value="ECO:0007669"/>
    <property type="project" value="TreeGrafter"/>
</dbReference>
<comment type="caution">
    <text evidence="10">The sequence shown here is derived from an EMBL/GenBank/DDBJ whole genome shotgun (WGS) entry which is preliminary data.</text>
</comment>
<dbReference type="GO" id="GO:0005737">
    <property type="term" value="C:cytoplasm"/>
    <property type="evidence" value="ECO:0007669"/>
    <property type="project" value="UniProtKB-SubCell"/>
</dbReference>
<feature type="domain" description="Cdc37 C-terminal" evidence="7">
    <location>
        <begin position="462"/>
        <end position="535"/>
    </location>
</feature>
<dbReference type="Proteomes" id="UP001176517">
    <property type="component" value="Unassembled WGS sequence"/>
</dbReference>
<keyword evidence="3" id="KW-0963">Cytoplasm</keyword>
<dbReference type="InterPro" id="IPR013874">
    <property type="entry name" value="Cdc37_Hsp90-bd"/>
</dbReference>
<sequence length="538" mass="59910">MPLNYSKWDHIELSDDSDVEVHPNVDKRSFIRWKQRDIHEKREQRRLQYEQLKAEQITNESLRPRLVSLQEGIQSTGSPYFEQEYGRLTEQRKANGNKDSGPGGKPSTDDLILKLLNMIKDEDSVKKASSSSSSSSSQDQVATALITQVDSNLSKLDARQVQIDSQLKAMDEEDKRKITTDGIREGWSSGHVSKPEDTPEPEVVKPKAAKTKEKVTQIETLNSPSASSSTSAPAASSTEDDDDDEDLPELTPTLNAWIDLPTVLPNFPLTTTALPPSYNPAKSLDSRPFEVALKFLAAHKQLITTRVSTAQDDDQDPTDACLFEAFQAQMQGKADRARRCVEKGLMLQYCRKLGPDGVNLFFRKMMGGEPKAAILYINDVFTTYTRIVDRAGALSEKHGGNESGEVEQIQLVPENENTVITFTVPSEPPALEDLKVELPTVEEIEAANERARAEGRPEMPILTVADVHELLTRRFEIFNSLKKELQDAIRSEKLEEVNKVLGDMPVAEAEEAVRLMDEANILDFNSGADGDVVSTDRL</sequence>
<evidence type="ECO:0000259" key="8">
    <source>
        <dbReference type="SMART" id="SM01070"/>
    </source>
</evidence>
<dbReference type="Pfam" id="PF08565">
    <property type="entry name" value="CDC37_M"/>
    <property type="match status" value="1"/>
</dbReference>
<evidence type="ECO:0000259" key="9">
    <source>
        <dbReference type="SMART" id="SM01071"/>
    </source>
</evidence>